<evidence type="ECO:0000313" key="3">
    <source>
        <dbReference type="RefSeq" id="XP_056846592.1"/>
    </source>
</evidence>
<name>A0A9W3C4R2_RAPSA</name>
<dbReference type="OrthoDB" id="6418713at2759"/>
<protein>
    <submittedName>
        <fullName evidence="2 3">Uncharacterized protein LOC130497648</fullName>
    </submittedName>
</protein>
<dbReference type="KEGG" id="rsz:130497648"/>
<keyword evidence="1" id="KW-1185">Reference proteome</keyword>
<dbReference type="Proteomes" id="UP000504610">
    <property type="component" value="Chromosome 7"/>
</dbReference>
<accession>A0A9W3C4R2</accession>
<dbReference type="GeneID" id="130497648"/>
<evidence type="ECO:0000313" key="1">
    <source>
        <dbReference type="Proteomes" id="UP000504610"/>
    </source>
</evidence>
<reference evidence="2 3" key="2">
    <citation type="submission" date="2025-04" db="UniProtKB">
        <authorList>
            <consortium name="RefSeq"/>
        </authorList>
    </citation>
    <scope>IDENTIFICATION</scope>
    <source>
        <tissue evidence="2 3">Leaf</tissue>
    </source>
</reference>
<dbReference type="RefSeq" id="XP_056846591.1">
    <property type="nucleotide sequence ID" value="XM_056990611.1"/>
</dbReference>
<dbReference type="RefSeq" id="XP_056846592.1">
    <property type="nucleotide sequence ID" value="XM_056990612.1"/>
</dbReference>
<reference evidence="1" key="1">
    <citation type="journal article" date="2019" name="Database">
        <title>The radish genome database (RadishGD): an integrated information resource for radish genomics.</title>
        <authorList>
            <person name="Yu H.J."/>
            <person name="Baek S."/>
            <person name="Lee Y.J."/>
            <person name="Cho A."/>
            <person name="Mun J.H."/>
        </authorList>
    </citation>
    <scope>NUCLEOTIDE SEQUENCE [LARGE SCALE GENOMIC DNA]</scope>
    <source>
        <strain evidence="1">cv. WK10039</strain>
    </source>
</reference>
<sequence>MIHMGFSKFVGFLLIRVFKLFQIRDVWLPISSFFAPSLWISYTSYLHQLPSYSFAKHTTSPALHLGASKSQPYAVSALDKTRLCDHLLIHYEFSLDVWSRVFSMFNHPNVRFHNWSEVLSWLDYHPVSFGFSSNSLSHMEATKQYSP</sequence>
<proteinExistence type="predicted"/>
<gene>
    <name evidence="2 3 4" type="primary">LOC130497648</name>
</gene>
<dbReference type="AlphaFoldDB" id="A0A9W3C4R2"/>
<organism evidence="1 2">
    <name type="scientific">Raphanus sativus</name>
    <name type="common">Radish</name>
    <name type="synonym">Raphanus raphanistrum var. sativus</name>
    <dbReference type="NCBI Taxonomy" id="3726"/>
    <lineage>
        <taxon>Eukaryota</taxon>
        <taxon>Viridiplantae</taxon>
        <taxon>Streptophyta</taxon>
        <taxon>Embryophyta</taxon>
        <taxon>Tracheophyta</taxon>
        <taxon>Spermatophyta</taxon>
        <taxon>Magnoliopsida</taxon>
        <taxon>eudicotyledons</taxon>
        <taxon>Gunneridae</taxon>
        <taxon>Pentapetalae</taxon>
        <taxon>rosids</taxon>
        <taxon>malvids</taxon>
        <taxon>Brassicales</taxon>
        <taxon>Brassicaceae</taxon>
        <taxon>Brassiceae</taxon>
        <taxon>Raphanus</taxon>
    </lineage>
</organism>
<dbReference type="RefSeq" id="XP_056846593.1">
    <property type="nucleotide sequence ID" value="XM_056990613.1"/>
</dbReference>
<evidence type="ECO:0000313" key="2">
    <source>
        <dbReference type="RefSeq" id="XP_056846591.1"/>
    </source>
</evidence>
<evidence type="ECO:0000313" key="4">
    <source>
        <dbReference type="RefSeq" id="XP_056846593.1"/>
    </source>
</evidence>